<dbReference type="SUPFAM" id="SSF57924">
    <property type="entry name" value="Inhibitor of apoptosis (IAP) repeat"/>
    <property type="match status" value="4"/>
</dbReference>
<keyword evidence="6 8" id="KW-0863">Zinc-finger</keyword>
<dbReference type="GO" id="GO:0005634">
    <property type="term" value="C:nucleus"/>
    <property type="evidence" value="ECO:0007669"/>
    <property type="project" value="TreeGrafter"/>
</dbReference>
<dbReference type="SMART" id="SM00238">
    <property type="entry name" value="BIR"/>
    <property type="match status" value="4"/>
</dbReference>
<dbReference type="FunFam" id="1.10.1170.10:FF:000002">
    <property type="entry name" value="Baculoviral IAP repeat containing 7"/>
    <property type="match status" value="1"/>
</dbReference>
<dbReference type="PANTHER" id="PTHR10044:SF139">
    <property type="entry name" value="DEATH-ASSOCIATED INHIBITOR OF APOPTOSIS 2"/>
    <property type="match status" value="1"/>
</dbReference>
<dbReference type="Pfam" id="PF21290">
    <property type="entry name" value="UBA_BIRC2-3"/>
    <property type="match status" value="1"/>
</dbReference>
<dbReference type="GO" id="GO:0005737">
    <property type="term" value="C:cytoplasm"/>
    <property type="evidence" value="ECO:0007669"/>
    <property type="project" value="UniProtKB-SubCell"/>
</dbReference>
<proteinExistence type="inferred from homology"/>
<evidence type="ECO:0000313" key="10">
    <source>
        <dbReference type="Proteomes" id="UP000515154"/>
    </source>
</evidence>
<evidence type="ECO:0000313" key="11">
    <source>
        <dbReference type="RefSeq" id="XP_029658369.1"/>
    </source>
</evidence>
<dbReference type="InterPro" id="IPR048875">
    <property type="entry name" value="BIRC2-3-like_UBA"/>
</dbReference>
<feature type="domain" description="RING-type" evidence="9">
    <location>
        <begin position="514"/>
        <end position="549"/>
    </location>
</feature>
<dbReference type="GO" id="GO:0008270">
    <property type="term" value="F:zinc ion binding"/>
    <property type="evidence" value="ECO:0007669"/>
    <property type="project" value="UniProtKB-KW"/>
</dbReference>
<evidence type="ECO:0000256" key="2">
    <source>
        <dbReference type="ARBA" id="ARBA00006672"/>
    </source>
</evidence>
<evidence type="ECO:0000256" key="4">
    <source>
        <dbReference type="ARBA" id="ARBA00022703"/>
    </source>
</evidence>
<dbReference type="CDD" id="cd00022">
    <property type="entry name" value="BIR"/>
    <property type="match status" value="3"/>
</dbReference>
<dbReference type="GO" id="GO:0006915">
    <property type="term" value="P:apoptotic process"/>
    <property type="evidence" value="ECO:0007669"/>
    <property type="project" value="UniProtKB-KW"/>
</dbReference>
<keyword evidence="3" id="KW-0963">Cytoplasm</keyword>
<dbReference type="InterPro" id="IPR013083">
    <property type="entry name" value="Znf_RING/FYVE/PHD"/>
</dbReference>
<evidence type="ECO:0000256" key="3">
    <source>
        <dbReference type="ARBA" id="ARBA00022490"/>
    </source>
</evidence>
<dbReference type="Gene3D" id="1.10.1170.10">
    <property type="entry name" value="Inhibitor Of Apoptosis Protein (2mihbC-IAP-1), Chain A"/>
    <property type="match status" value="4"/>
</dbReference>
<evidence type="ECO:0000256" key="1">
    <source>
        <dbReference type="ARBA" id="ARBA00004496"/>
    </source>
</evidence>
<keyword evidence="10" id="KW-1185">Reference proteome</keyword>
<evidence type="ECO:0000256" key="5">
    <source>
        <dbReference type="ARBA" id="ARBA00022723"/>
    </source>
</evidence>
<dbReference type="PROSITE" id="PS50143">
    <property type="entry name" value="BIR_REPEAT_2"/>
    <property type="match status" value="4"/>
</dbReference>
<dbReference type="PANTHER" id="PTHR10044">
    <property type="entry name" value="INHIBITOR OF APOPTOSIS"/>
    <property type="match status" value="1"/>
</dbReference>
<dbReference type="GO" id="GO:0043066">
    <property type="term" value="P:negative regulation of apoptotic process"/>
    <property type="evidence" value="ECO:0007669"/>
    <property type="project" value="TreeGrafter"/>
</dbReference>
<dbReference type="Pfam" id="PF13920">
    <property type="entry name" value="zf-C3HC4_3"/>
    <property type="match status" value="1"/>
</dbReference>
<keyword evidence="7" id="KW-0862">Zinc</keyword>
<dbReference type="InterPro" id="IPR001841">
    <property type="entry name" value="Znf_RING"/>
</dbReference>
<evidence type="ECO:0000256" key="8">
    <source>
        <dbReference type="PROSITE-ProRule" id="PRU00175"/>
    </source>
</evidence>
<dbReference type="Proteomes" id="UP000515154">
    <property type="component" value="Linkage group LG2"/>
</dbReference>
<dbReference type="Gene3D" id="3.30.40.10">
    <property type="entry name" value="Zinc/RING finger domain, C3HC4 (zinc finger)"/>
    <property type="match status" value="1"/>
</dbReference>
<dbReference type="CDD" id="cd16510">
    <property type="entry name" value="RING-HC_IAPs"/>
    <property type="match status" value="1"/>
</dbReference>
<evidence type="ECO:0000259" key="9">
    <source>
        <dbReference type="PROSITE" id="PS50089"/>
    </source>
</evidence>
<keyword evidence="4" id="KW-0053">Apoptosis</keyword>
<dbReference type="GO" id="GO:0051726">
    <property type="term" value="P:regulation of cell cycle"/>
    <property type="evidence" value="ECO:0007669"/>
    <property type="project" value="TreeGrafter"/>
</dbReference>
<dbReference type="GO" id="GO:0043027">
    <property type="term" value="F:cysteine-type endopeptidase inhibitor activity involved in apoptotic process"/>
    <property type="evidence" value="ECO:0007669"/>
    <property type="project" value="TreeGrafter"/>
</dbReference>
<dbReference type="PROSITE" id="PS50089">
    <property type="entry name" value="ZF_RING_2"/>
    <property type="match status" value="1"/>
</dbReference>
<dbReference type="Pfam" id="PF00653">
    <property type="entry name" value="BIR"/>
    <property type="match status" value="4"/>
</dbReference>
<comment type="similarity">
    <text evidence="2">Belongs to the IAP family.</text>
</comment>
<evidence type="ECO:0000256" key="7">
    <source>
        <dbReference type="ARBA" id="ARBA00022833"/>
    </source>
</evidence>
<dbReference type="AlphaFoldDB" id="A0A6P7U0Y8"/>
<name>A0A6P7U0Y8_9MOLL</name>
<dbReference type="GO" id="GO:0061630">
    <property type="term" value="F:ubiquitin protein ligase activity"/>
    <property type="evidence" value="ECO:0007669"/>
    <property type="project" value="TreeGrafter"/>
</dbReference>
<dbReference type="SMART" id="SM00184">
    <property type="entry name" value="RING"/>
    <property type="match status" value="1"/>
</dbReference>
<accession>A0A6P7U0Y8</accession>
<dbReference type="CDD" id="cd14321">
    <property type="entry name" value="UBA_IAPs"/>
    <property type="match status" value="1"/>
</dbReference>
<comment type="subcellular location">
    <subcellularLocation>
        <location evidence="1">Cytoplasm</location>
    </subcellularLocation>
</comment>
<dbReference type="RefSeq" id="XP_029658369.1">
    <property type="nucleotide sequence ID" value="XM_029802509.2"/>
</dbReference>
<dbReference type="GO" id="GO:0031398">
    <property type="term" value="P:positive regulation of protein ubiquitination"/>
    <property type="evidence" value="ECO:0007669"/>
    <property type="project" value="TreeGrafter"/>
</dbReference>
<protein>
    <submittedName>
        <fullName evidence="11">Inhibitor of apoptosis isoform X4</fullName>
    </submittedName>
</protein>
<keyword evidence="5" id="KW-0479">Metal-binding</keyword>
<evidence type="ECO:0000256" key="6">
    <source>
        <dbReference type="ARBA" id="ARBA00022771"/>
    </source>
</evidence>
<dbReference type="InterPro" id="IPR050784">
    <property type="entry name" value="IAP"/>
</dbReference>
<dbReference type="Gene3D" id="1.10.8.10">
    <property type="entry name" value="DNA helicase RuvA subunit, C-terminal domain"/>
    <property type="match status" value="1"/>
</dbReference>
<organism evidence="10 11">
    <name type="scientific">Octopus sinensis</name>
    <name type="common">East Asian common octopus</name>
    <dbReference type="NCBI Taxonomy" id="2607531"/>
    <lineage>
        <taxon>Eukaryota</taxon>
        <taxon>Metazoa</taxon>
        <taxon>Spiralia</taxon>
        <taxon>Lophotrochozoa</taxon>
        <taxon>Mollusca</taxon>
        <taxon>Cephalopoda</taxon>
        <taxon>Coleoidea</taxon>
        <taxon>Octopodiformes</taxon>
        <taxon>Octopoda</taxon>
        <taxon>Incirrata</taxon>
        <taxon>Octopodidae</taxon>
        <taxon>Octopus</taxon>
    </lineage>
</organism>
<gene>
    <name evidence="11" type="primary">LOC115232557</name>
</gene>
<sequence length="560" mass="63404">MENLMTPSGDLCYEIERLLTFSENIHPTLTATELAANGFYYDSTEGKILCFICGSVLEFSDSTFKHKYSCEHKVDNCPVYLHNDTDIENAAAFNVQNTEQENEIVVTTSTENIIPNENEMLDMQKRLDSFENWNKSVPVTPTGLAKNGFYYLGYGDAVKCAYCSIQLRNWKENDDVHKEHRNFSPKCPNLESSMKMDFKYELNRLKSFAKAFSTPLPLKAKDLAANGFYYKEPTDNACCVFCKCEINDWKANDDIKEKHRSISPNCPFLCEKLVGNVPIPNQSNKFYSPVHPHFTSLSERLKTFSSWPKNKNQKPESLADAGFFHNGKADTVICFSCDGGLCNWEDDDNPWEEHIRWFPRCTFVQKESSYTRKEKVMDATLQVQTESFESDTMGGFRNMEDNTTISDGLASAFQKPKLSYMETPTVLAVLSMGYKRNTVKRIVKNKIKETGSCFSQASDLLVAIENSPHFNDDDDDDDKEELVHAAIKNYSETSATASADLIAENNMLKEQKLCKICLDEDLSVVFLPCGHLVSCVSCAAALSNCPLCRKIVHGMVKIFF</sequence>
<dbReference type="InterPro" id="IPR001370">
    <property type="entry name" value="BIR_rpt"/>
</dbReference>
<reference evidence="11" key="1">
    <citation type="submission" date="2025-08" db="UniProtKB">
        <authorList>
            <consortium name="RefSeq"/>
        </authorList>
    </citation>
    <scope>IDENTIFICATION</scope>
</reference>
<dbReference type="PROSITE" id="PS01282">
    <property type="entry name" value="BIR_REPEAT_1"/>
    <property type="match status" value="1"/>
</dbReference>